<organism evidence="1">
    <name type="scientific">Anguilla anguilla</name>
    <name type="common">European freshwater eel</name>
    <name type="synonym">Muraena anguilla</name>
    <dbReference type="NCBI Taxonomy" id="7936"/>
    <lineage>
        <taxon>Eukaryota</taxon>
        <taxon>Metazoa</taxon>
        <taxon>Chordata</taxon>
        <taxon>Craniata</taxon>
        <taxon>Vertebrata</taxon>
        <taxon>Euteleostomi</taxon>
        <taxon>Actinopterygii</taxon>
        <taxon>Neopterygii</taxon>
        <taxon>Teleostei</taxon>
        <taxon>Anguilliformes</taxon>
        <taxon>Anguillidae</taxon>
        <taxon>Anguilla</taxon>
    </lineage>
</organism>
<dbReference type="EMBL" id="GBXM01029926">
    <property type="protein sequence ID" value="JAH78651.1"/>
    <property type="molecule type" value="Transcribed_RNA"/>
</dbReference>
<accession>A0A0E9VKU4</accession>
<proteinExistence type="predicted"/>
<reference evidence="1" key="2">
    <citation type="journal article" date="2015" name="Fish Shellfish Immunol.">
        <title>Early steps in the European eel (Anguilla anguilla)-Vibrio vulnificus interaction in the gills: Role of the RtxA13 toxin.</title>
        <authorList>
            <person name="Callol A."/>
            <person name="Pajuelo D."/>
            <person name="Ebbesson L."/>
            <person name="Teles M."/>
            <person name="MacKenzie S."/>
            <person name="Amaro C."/>
        </authorList>
    </citation>
    <scope>NUCLEOTIDE SEQUENCE</scope>
</reference>
<reference evidence="1" key="1">
    <citation type="submission" date="2014-11" db="EMBL/GenBank/DDBJ databases">
        <authorList>
            <person name="Amaro Gonzalez C."/>
        </authorList>
    </citation>
    <scope>NUCLEOTIDE SEQUENCE</scope>
</reference>
<name>A0A0E9VKU4_ANGAN</name>
<protein>
    <submittedName>
        <fullName evidence="1">Uncharacterized protein</fullName>
    </submittedName>
</protein>
<sequence>MFINIANFMSMVPL</sequence>
<evidence type="ECO:0000313" key="1">
    <source>
        <dbReference type="EMBL" id="JAH78651.1"/>
    </source>
</evidence>